<comment type="caution">
    <text evidence="1">The sequence shown here is derived from an EMBL/GenBank/DDBJ whole genome shotgun (WGS) entry which is preliminary data.</text>
</comment>
<dbReference type="Proteomes" id="UP000746471">
    <property type="component" value="Unassembled WGS sequence"/>
</dbReference>
<dbReference type="InterPro" id="IPR013785">
    <property type="entry name" value="Aldolase_TIM"/>
</dbReference>
<accession>A0ABS5PTG8</accession>
<dbReference type="Gene3D" id="3.20.20.70">
    <property type="entry name" value="Aldolase class I"/>
    <property type="match status" value="1"/>
</dbReference>
<name>A0ABS5PTG8_9FIRM</name>
<keyword evidence="2" id="KW-1185">Reference proteome</keyword>
<protein>
    <submittedName>
        <fullName evidence="1">Uncharacterized protein</fullName>
    </submittedName>
</protein>
<dbReference type="EMBL" id="JAHBCL010000023">
    <property type="protein sequence ID" value="MBS7527646.1"/>
    <property type="molecule type" value="Genomic_DNA"/>
</dbReference>
<organism evidence="1 2">
    <name type="scientific">Fusibacter paucivorans</name>
    <dbReference type="NCBI Taxonomy" id="76009"/>
    <lineage>
        <taxon>Bacteria</taxon>
        <taxon>Bacillati</taxon>
        <taxon>Bacillota</taxon>
        <taxon>Clostridia</taxon>
        <taxon>Eubacteriales</taxon>
        <taxon>Eubacteriales Family XII. Incertae Sedis</taxon>
        <taxon>Fusibacter</taxon>
    </lineage>
</organism>
<dbReference type="RefSeq" id="WP_213237507.1">
    <property type="nucleotide sequence ID" value="NZ_JAHBCL010000023.1"/>
</dbReference>
<evidence type="ECO:0000313" key="2">
    <source>
        <dbReference type="Proteomes" id="UP000746471"/>
    </source>
</evidence>
<dbReference type="Pfam" id="PF13353">
    <property type="entry name" value="Fer4_12"/>
    <property type="match status" value="1"/>
</dbReference>
<sequence length="156" mass="17234">MEIRYKGIVHNILNDAPFIGAVIIANGCSMPCPDCINEHLKDDSLTMMASPEAIIRSVRRNGLNQGIILSGLEWTEQSGEMIALVQAALAAKLEVIIYTHHDEAAFFKIAPELAKLPIYVKFGLYDAALKSDNHYSHTVKLATTNQYIRYLGSADD</sequence>
<gene>
    <name evidence="1" type="ORF">KHM83_13250</name>
</gene>
<evidence type="ECO:0000313" key="1">
    <source>
        <dbReference type="EMBL" id="MBS7527646.1"/>
    </source>
</evidence>
<reference evidence="1 2" key="1">
    <citation type="submission" date="2021-05" db="EMBL/GenBank/DDBJ databases">
        <title>Fusibacter ferrireducens sp. nov., an anaerobic, sulfur- and Fe-reducing bacterium isolated from the mangrove sediment.</title>
        <authorList>
            <person name="Qiu D."/>
        </authorList>
    </citation>
    <scope>NUCLEOTIDE SEQUENCE [LARGE SCALE GENOMIC DNA]</scope>
    <source>
        <strain evidence="1 2">DSM 12116</strain>
    </source>
</reference>
<proteinExistence type="predicted"/>